<dbReference type="EMBL" id="BLXT01002683">
    <property type="protein sequence ID" value="GFN96558.1"/>
    <property type="molecule type" value="Genomic_DNA"/>
</dbReference>
<gene>
    <name evidence="1" type="ORF">PoB_002306400</name>
</gene>
<dbReference type="Proteomes" id="UP000735302">
    <property type="component" value="Unassembled WGS sequence"/>
</dbReference>
<organism evidence="1 2">
    <name type="scientific">Plakobranchus ocellatus</name>
    <dbReference type="NCBI Taxonomy" id="259542"/>
    <lineage>
        <taxon>Eukaryota</taxon>
        <taxon>Metazoa</taxon>
        <taxon>Spiralia</taxon>
        <taxon>Lophotrochozoa</taxon>
        <taxon>Mollusca</taxon>
        <taxon>Gastropoda</taxon>
        <taxon>Heterobranchia</taxon>
        <taxon>Euthyneura</taxon>
        <taxon>Panpulmonata</taxon>
        <taxon>Sacoglossa</taxon>
        <taxon>Placobranchoidea</taxon>
        <taxon>Plakobranchidae</taxon>
        <taxon>Plakobranchus</taxon>
    </lineage>
</organism>
<accession>A0AAV3ZQA7</accession>
<proteinExistence type="predicted"/>
<name>A0AAV3ZQA7_9GAST</name>
<protein>
    <submittedName>
        <fullName evidence="1">Group XV phospholipase a2</fullName>
    </submittedName>
</protein>
<evidence type="ECO:0000313" key="2">
    <source>
        <dbReference type="Proteomes" id="UP000735302"/>
    </source>
</evidence>
<evidence type="ECO:0000313" key="1">
    <source>
        <dbReference type="EMBL" id="GFN96558.1"/>
    </source>
</evidence>
<comment type="caution">
    <text evidence="1">The sequence shown here is derived from an EMBL/GenBank/DDBJ whole genome shotgun (WGS) entry which is preliminary data.</text>
</comment>
<sequence length="394" mass="45776">MLENCGANVIAVINDNNRVNQSFFKKFTQQSPETPWIVQSPSDIQRPLFLLYDPVHLIKNIRNNWMTEKSQTLEFSVPGQEEKLLAKWSDLKDIFQATRLRDPDRQVIDSTPAGERILNLLHQWAQLAQSMSPRKVRERALTRDTAEALSWTCRCLADLARYLLQTEKSYRHDYVLLGFFQQDDLERHFGHFRMSAGCNFYLSVEDVLNTHAIDRTQFMLQQTHDDLDYKQSLHSCSLCNKKLTEAELILLDDLSQEAFNTSPDEKLSLYYIAGYISSKHRELASNEPANIPESMYVQTLNRGGLQFPCTNLFNLSLLAYVFFIKTPERLCRNRFIKILEDFPQLFHLELNIQKPALARITNILMKRFASYHATTNEGQDRRKIAKLSSSTNKQ</sequence>
<dbReference type="AlphaFoldDB" id="A0AAV3ZQA7"/>
<reference evidence="1 2" key="1">
    <citation type="journal article" date="2021" name="Elife">
        <title>Chloroplast acquisition without the gene transfer in kleptoplastic sea slugs, Plakobranchus ocellatus.</title>
        <authorList>
            <person name="Maeda T."/>
            <person name="Takahashi S."/>
            <person name="Yoshida T."/>
            <person name="Shimamura S."/>
            <person name="Takaki Y."/>
            <person name="Nagai Y."/>
            <person name="Toyoda A."/>
            <person name="Suzuki Y."/>
            <person name="Arimoto A."/>
            <person name="Ishii H."/>
            <person name="Satoh N."/>
            <person name="Nishiyama T."/>
            <person name="Hasebe M."/>
            <person name="Maruyama T."/>
            <person name="Minagawa J."/>
            <person name="Obokata J."/>
            <person name="Shigenobu S."/>
        </authorList>
    </citation>
    <scope>NUCLEOTIDE SEQUENCE [LARGE SCALE GENOMIC DNA]</scope>
</reference>
<keyword evidence="2" id="KW-1185">Reference proteome</keyword>